<comment type="caution">
    <text evidence="3">The sequence shown here is derived from an EMBL/GenBank/DDBJ whole genome shotgun (WGS) entry which is preliminary data.</text>
</comment>
<keyword evidence="4" id="KW-1185">Reference proteome</keyword>
<evidence type="ECO:0000313" key="3">
    <source>
        <dbReference type="EMBL" id="KAJ8041555.1"/>
    </source>
</evidence>
<protein>
    <submittedName>
        <fullName evidence="3">Uncharacterized protein</fullName>
    </submittedName>
</protein>
<proteinExistence type="predicted"/>
<name>A0A9Q1CBA8_HOLLE</name>
<sequence length="88" mass="9617">MSVEPEPQSHPGAGSTHQSDQRLSSSTDHFADVANYAADGDDDSDLLGNAANIICIYLFLVNILYILHSPFCFKESVKSVKRLLISSF</sequence>
<keyword evidence="2" id="KW-1133">Transmembrane helix</keyword>
<keyword evidence="2" id="KW-0472">Membrane</keyword>
<gene>
    <name evidence="3" type="ORF">HOLleu_12410</name>
</gene>
<dbReference type="EMBL" id="JAIZAY010000005">
    <property type="protein sequence ID" value="KAJ8041555.1"/>
    <property type="molecule type" value="Genomic_DNA"/>
</dbReference>
<evidence type="ECO:0000256" key="2">
    <source>
        <dbReference type="SAM" id="Phobius"/>
    </source>
</evidence>
<feature type="region of interest" description="Disordered" evidence="1">
    <location>
        <begin position="1"/>
        <end position="25"/>
    </location>
</feature>
<reference evidence="3" key="1">
    <citation type="submission" date="2021-10" db="EMBL/GenBank/DDBJ databases">
        <title>Tropical sea cucumber genome reveals ecological adaptation and Cuvierian tubules defense mechanism.</title>
        <authorList>
            <person name="Chen T."/>
        </authorList>
    </citation>
    <scope>NUCLEOTIDE SEQUENCE</scope>
    <source>
        <strain evidence="3">Nanhai2018</strain>
        <tissue evidence="3">Muscle</tissue>
    </source>
</reference>
<evidence type="ECO:0000256" key="1">
    <source>
        <dbReference type="SAM" id="MobiDB-lite"/>
    </source>
</evidence>
<dbReference type="Proteomes" id="UP001152320">
    <property type="component" value="Chromosome 5"/>
</dbReference>
<accession>A0A9Q1CBA8</accession>
<keyword evidence="2" id="KW-0812">Transmembrane</keyword>
<evidence type="ECO:0000313" key="4">
    <source>
        <dbReference type="Proteomes" id="UP001152320"/>
    </source>
</evidence>
<organism evidence="3 4">
    <name type="scientific">Holothuria leucospilota</name>
    <name type="common">Black long sea cucumber</name>
    <name type="synonym">Mertensiothuria leucospilota</name>
    <dbReference type="NCBI Taxonomy" id="206669"/>
    <lineage>
        <taxon>Eukaryota</taxon>
        <taxon>Metazoa</taxon>
        <taxon>Echinodermata</taxon>
        <taxon>Eleutherozoa</taxon>
        <taxon>Echinozoa</taxon>
        <taxon>Holothuroidea</taxon>
        <taxon>Aspidochirotacea</taxon>
        <taxon>Aspidochirotida</taxon>
        <taxon>Holothuriidae</taxon>
        <taxon>Holothuria</taxon>
    </lineage>
</organism>
<feature type="compositionally biased region" description="Polar residues" evidence="1">
    <location>
        <begin position="15"/>
        <end position="25"/>
    </location>
</feature>
<feature type="transmembrane region" description="Helical" evidence="2">
    <location>
        <begin position="50"/>
        <end position="73"/>
    </location>
</feature>
<dbReference type="AlphaFoldDB" id="A0A9Q1CBA8"/>